<dbReference type="GeneID" id="78774724"/>
<evidence type="ECO:0000313" key="2">
    <source>
        <dbReference type="EMBL" id="KAF1760427.1"/>
    </source>
</evidence>
<dbReference type="CTD" id="78774724"/>
<name>A0A6A5GZC4_CAERE</name>
<feature type="domain" description="F-box" evidence="1">
    <location>
        <begin position="4"/>
        <end position="49"/>
    </location>
</feature>
<proteinExistence type="predicted"/>
<dbReference type="InterPro" id="IPR012885">
    <property type="entry name" value="F-box_Sdz-33"/>
</dbReference>
<dbReference type="PANTHER" id="PTHR22899">
    <property type="entry name" value="CYCLIN-RELATED F-BOX FAMILY"/>
    <property type="match status" value="1"/>
</dbReference>
<dbReference type="AlphaFoldDB" id="A0A6A5GZC4"/>
<evidence type="ECO:0000313" key="3">
    <source>
        <dbReference type="Proteomes" id="UP000483820"/>
    </source>
</evidence>
<reference evidence="2 3" key="1">
    <citation type="submission" date="2019-12" db="EMBL/GenBank/DDBJ databases">
        <title>Chromosome-level assembly of the Caenorhabditis remanei genome.</title>
        <authorList>
            <person name="Teterina A.A."/>
            <person name="Willis J.H."/>
            <person name="Phillips P.C."/>
        </authorList>
    </citation>
    <scope>NUCLEOTIDE SEQUENCE [LARGE SCALE GENOMIC DNA]</scope>
    <source>
        <strain evidence="2 3">PX506</strain>
        <tissue evidence="2">Whole organism</tissue>
    </source>
</reference>
<dbReference type="InterPro" id="IPR001810">
    <property type="entry name" value="F-box_dom"/>
</dbReference>
<dbReference type="Pfam" id="PF07735">
    <property type="entry name" value="FBA_2"/>
    <property type="match status" value="1"/>
</dbReference>
<organism evidence="2 3">
    <name type="scientific">Caenorhabditis remanei</name>
    <name type="common">Caenorhabditis vulgaris</name>
    <dbReference type="NCBI Taxonomy" id="31234"/>
    <lineage>
        <taxon>Eukaryota</taxon>
        <taxon>Metazoa</taxon>
        <taxon>Ecdysozoa</taxon>
        <taxon>Nematoda</taxon>
        <taxon>Chromadorea</taxon>
        <taxon>Rhabditida</taxon>
        <taxon>Rhabditina</taxon>
        <taxon>Rhabditomorpha</taxon>
        <taxon>Rhabditoidea</taxon>
        <taxon>Rhabditidae</taxon>
        <taxon>Peloderinae</taxon>
        <taxon>Caenorhabditis</taxon>
    </lineage>
</organism>
<dbReference type="EMBL" id="WUAV01000003">
    <property type="protein sequence ID" value="KAF1760427.1"/>
    <property type="molecule type" value="Genomic_DNA"/>
</dbReference>
<dbReference type="RefSeq" id="XP_053586548.1">
    <property type="nucleotide sequence ID" value="XM_053726971.1"/>
</dbReference>
<comment type="caution">
    <text evidence="2">The sequence shown here is derived from an EMBL/GenBank/DDBJ whole genome shotgun (WGS) entry which is preliminary data.</text>
</comment>
<evidence type="ECO:0000259" key="1">
    <source>
        <dbReference type="PROSITE" id="PS50181"/>
    </source>
</evidence>
<dbReference type="PROSITE" id="PS50181">
    <property type="entry name" value="FBOX"/>
    <property type="match status" value="1"/>
</dbReference>
<dbReference type="Pfam" id="PF00646">
    <property type="entry name" value="F-box"/>
    <property type="match status" value="1"/>
</dbReference>
<dbReference type="InterPro" id="IPR053222">
    <property type="entry name" value="Zygotic_Embryogenesis-Asso"/>
</dbReference>
<sequence length="347" mass="40944">MTTSFPLLNLPSEAILHVIKSMDFGEFISFSLLSKRAKKSVGSMNWKYICSIVYISSEIRLYIALDTTRMDWTFKLRKGRAGGLSLLPKKVELRLLTDPPGNVKRRMKGGLNIKEWISHLKQIFHFSKFHFLKFDENTSRFDIKELRTLFCSYDKVDILSDNRSDVKSILKHFPSRHMLFEDDVFKNLENPHQVLIQNYDDLEIRQVTRQSTLTLDDLLVINSRTINISNIGWTEKELNRFLKLWIKGSNPRMERLRIHFFSREPLKKSDIFKGIKCTEFPPEHTRWFKSDIEKECTVKGGYDFNRCDGTKASIEFKIFDNRKYLDMNVHYLGEVDEMEKMILLMCL</sequence>
<dbReference type="KEGG" id="crq:GCK72_008676"/>
<gene>
    <name evidence="2" type="ORF">GCK72_008676</name>
</gene>
<dbReference type="Proteomes" id="UP000483820">
    <property type="component" value="Chromosome III"/>
</dbReference>
<protein>
    <recommendedName>
        <fullName evidence="1">F-box domain-containing protein</fullName>
    </recommendedName>
</protein>
<accession>A0A6A5GZC4</accession>